<dbReference type="PIRSF" id="PIRSF019455">
    <property type="entry name" value="CopR_AtkY"/>
    <property type="match status" value="1"/>
</dbReference>
<evidence type="ECO:0000256" key="4">
    <source>
        <dbReference type="ARBA" id="ARBA00023163"/>
    </source>
</evidence>
<name>A0A849SFF7_UNCEI</name>
<comment type="caution">
    <text evidence="5">The sequence shown here is derived from an EMBL/GenBank/DDBJ whole genome shotgun (WGS) entry which is preliminary data.</text>
</comment>
<evidence type="ECO:0000256" key="1">
    <source>
        <dbReference type="ARBA" id="ARBA00011046"/>
    </source>
</evidence>
<gene>
    <name evidence="5" type="ORF">HOP12_03350</name>
</gene>
<keyword evidence="3" id="KW-0238">DNA-binding</keyword>
<dbReference type="EMBL" id="JABFRW010000032">
    <property type="protein sequence ID" value="NOT33186.1"/>
    <property type="molecule type" value="Genomic_DNA"/>
</dbReference>
<dbReference type="InterPro" id="IPR005650">
    <property type="entry name" value="BlaI_family"/>
</dbReference>
<sequence>MKRLRDLSRREREIMDIVYGVGRATAAEVRDRMSDPPSYSAVRATLRILEDKQVLKHVEDGARYVYLPTVTRHRARQSAMQNLLETFFDGSPAGAVVALLEERAARMSEADLQRVEALIDRARREGR</sequence>
<dbReference type="AlphaFoldDB" id="A0A849SFF7"/>
<evidence type="ECO:0000313" key="6">
    <source>
        <dbReference type="Proteomes" id="UP000580839"/>
    </source>
</evidence>
<evidence type="ECO:0000313" key="5">
    <source>
        <dbReference type="EMBL" id="NOT33186.1"/>
    </source>
</evidence>
<protein>
    <submittedName>
        <fullName evidence="5">BlaI/MecI/CopY family transcriptional regulator</fullName>
    </submittedName>
</protein>
<dbReference type="SUPFAM" id="SSF46785">
    <property type="entry name" value="Winged helix' DNA-binding domain"/>
    <property type="match status" value="1"/>
</dbReference>
<evidence type="ECO:0000256" key="3">
    <source>
        <dbReference type="ARBA" id="ARBA00023125"/>
    </source>
</evidence>
<evidence type="ECO:0000256" key="2">
    <source>
        <dbReference type="ARBA" id="ARBA00023015"/>
    </source>
</evidence>
<comment type="similarity">
    <text evidence="1">Belongs to the BlaI transcriptional regulatory family.</text>
</comment>
<dbReference type="Gene3D" id="1.10.10.10">
    <property type="entry name" value="Winged helix-like DNA-binding domain superfamily/Winged helix DNA-binding domain"/>
    <property type="match status" value="1"/>
</dbReference>
<dbReference type="InterPro" id="IPR036390">
    <property type="entry name" value="WH_DNA-bd_sf"/>
</dbReference>
<dbReference type="GO" id="GO:0003677">
    <property type="term" value="F:DNA binding"/>
    <property type="evidence" value="ECO:0007669"/>
    <property type="project" value="UniProtKB-KW"/>
</dbReference>
<reference evidence="5 6" key="1">
    <citation type="submission" date="2020-04" db="EMBL/GenBank/DDBJ databases">
        <title>Metagenomic profiling of ammonia- and methane-oxidizing microorganisms in a Dutch drinking water treatment plant.</title>
        <authorList>
            <person name="Poghosyan L."/>
            <person name="Leucker S."/>
        </authorList>
    </citation>
    <scope>NUCLEOTIDE SEQUENCE [LARGE SCALE GENOMIC DNA]</scope>
    <source>
        <strain evidence="5">S-RSF-IL-03</strain>
    </source>
</reference>
<dbReference type="Pfam" id="PF03965">
    <property type="entry name" value="Penicillinase_R"/>
    <property type="match status" value="1"/>
</dbReference>
<organism evidence="5 6">
    <name type="scientific">Eiseniibacteriota bacterium</name>
    <dbReference type="NCBI Taxonomy" id="2212470"/>
    <lineage>
        <taxon>Bacteria</taxon>
        <taxon>Candidatus Eiseniibacteriota</taxon>
    </lineage>
</organism>
<dbReference type="Proteomes" id="UP000580839">
    <property type="component" value="Unassembled WGS sequence"/>
</dbReference>
<accession>A0A849SFF7</accession>
<proteinExistence type="inferred from homology"/>
<dbReference type="InterPro" id="IPR036388">
    <property type="entry name" value="WH-like_DNA-bd_sf"/>
</dbReference>
<keyword evidence="2" id="KW-0805">Transcription regulation</keyword>
<keyword evidence="4" id="KW-0804">Transcription</keyword>
<dbReference type="GO" id="GO:0045892">
    <property type="term" value="P:negative regulation of DNA-templated transcription"/>
    <property type="evidence" value="ECO:0007669"/>
    <property type="project" value="InterPro"/>
</dbReference>